<name>A0A0B4CR47_9CAUL</name>
<feature type="transmembrane region" description="Helical" evidence="1">
    <location>
        <begin position="84"/>
        <end position="105"/>
    </location>
</feature>
<proteinExistence type="predicted"/>
<gene>
    <name evidence="2" type="ORF">RM53_06840</name>
</gene>
<sequence>MMSRVQKGLIAGVAATVAVSLLEIPNMFLNWFDPFQGVIASMLGMPGNMAVGWVVHVISGVFILGPLFAVLCPRLPTDTPETKGIVFAVGAWILMMAAIVMFGNYRTFTAGAGFGTFAWLLITHAVFGIVLGNVYARLVARDKRMGATIIGGAHAH</sequence>
<dbReference type="Pfam" id="PF20587">
    <property type="entry name" value="DUF6789"/>
    <property type="match status" value="1"/>
</dbReference>
<keyword evidence="1" id="KW-0472">Membrane</keyword>
<evidence type="ECO:0000256" key="1">
    <source>
        <dbReference type="SAM" id="Phobius"/>
    </source>
</evidence>
<evidence type="ECO:0000313" key="2">
    <source>
        <dbReference type="EMBL" id="KIC58912.1"/>
    </source>
</evidence>
<keyword evidence="1" id="KW-1133">Transmembrane helix</keyword>
<evidence type="ECO:0000313" key="3">
    <source>
        <dbReference type="Proteomes" id="UP000031166"/>
    </source>
</evidence>
<feature type="transmembrane region" description="Helical" evidence="1">
    <location>
        <begin position="50"/>
        <end position="72"/>
    </location>
</feature>
<accession>A0A0B4CR47</accession>
<comment type="caution">
    <text evidence="2">The sequence shown here is derived from an EMBL/GenBank/DDBJ whole genome shotgun (WGS) entry which is preliminary data.</text>
</comment>
<dbReference type="AlphaFoldDB" id="A0A0B4CR47"/>
<protein>
    <submittedName>
        <fullName evidence="2">Membrane protein</fullName>
    </submittedName>
</protein>
<dbReference type="InterPro" id="IPR046739">
    <property type="entry name" value="DUF6789"/>
</dbReference>
<keyword evidence="1" id="KW-0812">Transmembrane</keyword>
<dbReference type="Proteomes" id="UP000031166">
    <property type="component" value="Unassembled WGS sequence"/>
</dbReference>
<reference evidence="2 3" key="1">
    <citation type="submission" date="2014-12" db="EMBL/GenBank/DDBJ databases">
        <title>Genome sequencing of Brevundimonas nasdae TPW30.</title>
        <authorList>
            <person name="Tan P.W."/>
            <person name="Chan K.-G."/>
        </authorList>
    </citation>
    <scope>NUCLEOTIDE SEQUENCE [LARGE SCALE GENOMIC DNA]</scope>
    <source>
        <strain evidence="2 3">TPW30</strain>
    </source>
</reference>
<dbReference type="EMBL" id="JWSY01000009">
    <property type="protein sequence ID" value="KIC58912.1"/>
    <property type="molecule type" value="Genomic_DNA"/>
</dbReference>
<organism evidence="2 3">
    <name type="scientific">Brevundimonas nasdae</name>
    <dbReference type="NCBI Taxonomy" id="172043"/>
    <lineage>
        <taxon>Bacteria</taxon>
        <taxon>Pseudomonadati</taxon>
        <taxon>Pseudomonadota</taxon>
        <taxon>Alphaproteobacteria</taxon>
        <taxon>Caulobacterales</taxon>
        <taxon>Caulobacteraceae</taxon>
        <taxon>Brevundimonas</taxon>
    </lineage>
</organism>
<feature type="transmembrane region" description="Helical" evidence="1">
    <location>
        <begin position="117"/>
        <end position="136"/>
    </location>
</feature>
<dbReference type="RefSeq" id="WP_039245438.1">
    <property type="nucleotide sequence ID" value="NZ_JWSY01000009.1"/>
</dbReference>